<keyword evidence="12" id="KW-0472">Membrane</keyword>
<feature type="transmembrane region" description="Helical" evidence="12">
    <location>
        <begin position="116"/>
        <end position="132"/>
    </location>
</feature>
<dbReference type="PROSITE" id="PS50109">
    <property type="entry name" value="HIS_KIN"/>
    <property type="match status" value="2"/>
</dbReference>
<dbReference type="EC" id="2.7.13.3" evidence="3"/>
<dbReference type="SMART" id="SM00387">
    <property type="entry name" value="HATPase_c"/>
    <property type="match status" value="2"/>
</dbReference>
<gene>
    <name evidence="15" type="ordered locus">BH2013</name>
</gene>
<feature type="transmembrane region" description="Helical" evidence="12">
    <location>
        <begin position="152"/>
        <end position="172"/>
    </location>
</feature>
<feature type="transmembrane region" description="Helical" evidence="12">
    <location>
        <begin position="184"/>
        <end position="202"/>
    </location>
</feature>
<dbReference type="InterPro" id="IPR011006">
    <property type="entry name" value="CheY-like_superfamily"/>
</dbReference>
<feature type="domain" description="Histidine kinase" evidence="13">
    <location>
        <begin position="813"/>
        <end position="912"/>
    </location>
</feature>
<dbReference type="RefSeq" id="WP_010898171.1">
    <property type="nucleotide sequence ID" value="NC_002570.2"/>
</dbReference>
<dbReference type="InterPro" id="IPR011623">
    <property type="entry name" value="7TMR_DISM_rcpt_extracell_dom1"/>
</dbReference>
<accession>Q9KBB5</accession>
<evidence type="ECO:0000256" key="12">
    <source>
        <dbReference type="SAM" id="Phobius"/>
    </source>
</evidence>
<proteinExistence type="inferred from homology"/>
<dbReference type="PIR" id="E83901">
    <property type="entry name" value="E83901"/>
</dbReference>
<dbReference type="GO" id="GO:0000155">
    <property type="term" value="F:phosphorelay sensor kinase activity"/>
    <property type="evidence" value="ECO:0007669"/>
    <property type="project" value="InterPro"/>
</dbReference>
<dbReference type="GO" id="GO:0005524">
    <property type="term" value="F:ATP binding"/>
    <property type="evidence" value="ECO:0007669"/>
    <property type="project" value="UniProtKB-KW"/>
</dbReference>
<evidence type="ECO:0000256" key="6">
    <source>
        <dbReference type="ARBA" id="ARBA00022741"/>
    </source>
</evidence>
<feature type="domain" description="Histidine kinase" evidence="13">
    <location>
        <begin position="321"/>
        <end position="539"/>
    </location>
</feature>
<dbReference type="STRING" id="272558.gene:10727911"/>
<dbReference type="Gene3D" id="3.40.50.2300">
    <property type="match status" value="1"/>
</dbReference>
<sequence length="914" mass="103820">MQRIFDSFLLYANGELVEERRAPTITESVARSSLIPSIVRVTPDENGWIHLMIAVSSSENIYDGGVLKSIRFGTEVAMNREHWSTSAAQLMVAAIMFIHGIYACILFFIRPKKIELLYFMVAVLLSAFSVLVSDERLLLQWVPLNYEWFIKLAYLSYTGLSLFFLLFVRYLFSNYKRNQSVRWISGFCALYALFILIAPATTIREWTIMLLFVLAIPFTTIILLVVQVILKKERDSLFLLLAAISVASSILWSSFTGRVKSFEWGILSQIDYSFYPVDLTLAFLCFSTFWFIRFFRANDDKADLVTKLQKEHVKKDQFLANTSHELRNPLHGMINIAQGVVEQEGGRLAPESRQNLELLMTVGRRMSYLLNDLIDVTKMKQKKVTLTKQPTNLLAAVTTVVNVQRFMVEAKNLRIEVNIPHDFPLVYADETRLGQILFNLVHNAIKYTEEGTIVIEAKVKKKRAVIRVKDTGIGMDEETQKRIFHPYEQGAKEHYHENGGFGLGLSICRDLVSMHNGTLAVQSAPSKGSIFTFTLPLASSSEREEKQRDAGQEVVRFREHKIDEEVAASHLPTSAPVRTEGLERKPKILIVDDDAVNLHVLKNIICSEAYTIEAVTSGEEVLDRLDQGWDLILADVMMPSMSGYELTREIRNQFSISELPVLLLTARGQPEEVYTGFMSGANDYLVKPIDALELKVRIRAVIELKHSIQERLRMEAAWLQAQIQPHFLFNTLNTIASLSEIDTKRMAALLEKFGQFLRKSFDGQNIHSLVPITHELALTESYVYIEQERFGERLKVHWDKDEHVVCNLPPLSIQPLVENALKHGVLKKPEGGNVHIRIKKQEETVKIMITDDGVGMDKATLNNVLTRKPDQVSGIGMLNTDLRLKQLFGKGLFVESQPGKGTSISFYVPLNKLE</sequence>
<comment type="similarity">
    <text evidence="2">In the N-terminal section; belongs to the phytochrome family.</text>
</comment>
<keyword evidence="6" id="KW-0547">Nucleotide-binding</keyword>
<evidence type="ECO:0000256" key="4">
    <source>
        <dbReference type="ARBA" id="ARBA00022553"/>
    </source>
</evidence>
<dbReference type="InterPro" id="IPR010559">
    <property type="entry name" value="Sig_transdc_His_kin_internal"/>
</dbReference>
<keyword evidence="5" id="KW-0808">Transferase</keyword>
<keyword evidence="12" id="KW-1133">Transmembrane helix</keyword>
<keyword evidence="9" id="KW-0902">Two-component regulatory system</keyword>
<dbReference type="Pfam" id="PF07695">
    <property type="entry name" value="7TMR-DISM_7TM"/>
    <property type="match status" value="1"/>
</dbReference>
<evidence type="ECO:0000256" key="7">
    <source>
        <dbReference type="ARBA" id="ARBA00022777"/>
    </source>
</evidence>
<dbReference type="HOGENOM" id="CLU_011115_1_0_9"/>
<comment type="catalytic activity">
    <reaction evidence="1">
        <text>ATP + protein L-histidine = ADP + protein N-phospho-L-histidine.</text>
        <dbReference type="EC" id="2.7.13.3"/>
    </reaction>
</comment>
<dbReference type="eggNOG" id="COG2205">
    <property type="taxonomic scope" value="Bacteria"/>
</dbReference>
<dbReference type="InterPro" id="IPR004358">
    <property type="entry name" value="Sig_transdc_His_kin-like_C"/>
</dbReference>
<evidence type="ECO:0000313" key="16">
    <source>
        <dbReference type="Proteomes" id="UP000001258"/>
    </source>
</evidence>
<name>Q9KBB5_HALH5</name>
<dbReference type="eggNOG" id="COG3706">
    <property type="taxonomic scope" value="Bacteria"/>
</dbReference>
<dbReference type="SUPFAM" id="SSF55874">
    <property type="entry name" value="ATPase domain of HSP90 chaperone/DNA topoisomerase II/histidine kinase"/>
    <property type="match status" value="2"/>
</dbReference>
<evidence type="ECO:0000256" key="9">
    <source>
        <dbReference type="ARBA" id="ARBA00023012"/>
    </source>
</evidence>
<keyword evidence="7" id="KW-0418">Kinase</keyword>
<dbReference type="Pfam" id="PF06580">
    <property type="entry name" value="His_kinase"/>
    <property type="match status" value="1"/>
</dbReference>
<dbReference type="Proteomes" id="UP000001258">
    <property type="component" value="Chromosome"/>
</dbReference>
<dbReference type="InterPro" id="IPR003594">
    <property type="entry name" value="HATPase_dom"/>
</dbReference>
<dbReference type="SUPFAM" id="SSF52172">
    <property type="entry name" value="CheY-like"/>
    <property type="match status" value="1"/>
</dbReference>
<dbReference type="Gene3D" id="1.10.287.130">
    <property type="match status" value="1"/>
</dbReference>
<feature type="modified residue" description="4-aspartylphosphate" evidence="11">
    <location>
        <position position="635"/>
    </location>
</feature>
<feature type="domain" description="Response regulatory" evidence="14">
    <location>
        <begin position="587"/>
        <end position="702"/>
    </location>
</feature>
<evidence type="ECO:0000259" key="13">
    <source>
        <dbReference type="PROSITE" id="PS50109"/>
    </source>
</evidence>
<dbReference type="eggNOG" id="COG2972">
    <property type="taxonomic scope" value="Bacteria"/>
</dbReference>
<evidence type="ECO:0000256" key="5">
    <source>
        <dbReference type="ARBA" id="ARBA00022679"/>
    </source>
</evidence>
<dbReference type="Pfam" id="PF00512">
    <property type="entry name" value="HisKA"/>
    <property type="match status" value="1"/>
</dbReference>
<dbReference type="OrthoDB" id="9809348at2"/>
<dbReference type="EMBL" id="BA000004">
    <property type="protein sequence ID" value="BAB05732.1"/>
    <property type="molecule type" value="Genomic_DNA"/>
</dbReference>
<dbReference type="FunFam" id="3.30.565.10:FF:000010">
    <property type="entry name" value="Sensor histidine kinase RcsC"/>
    <property type="match status" value="1"/>
</dbReference>
<dbReference type="GO" id="GO:0016020">
    <property type="term" value="C:membrane"/>
    <property type="evidence" value="ECO:0007669"/>
    <property type="project" value="InterPro"/>
</dbReference>
<dbReference type="PANTHER" id="PTHR43547">
    <property type="entry name" value="TWO-COMPONENT HISTIDINE KINASE"/>
    <property type="match status" value="1"/>
</dbReference>
<dbReference type="Pfam" id="PF02518">
    <property type="entry name" value="HATPase_c"/>
    <property type="match status" value="2"/>
</dbReference>
<dbReference type="SMART" id="SM00388">
    <property type="entry name" value="HisKA"/>
    <property type="match status" value="1"/>
</dbReference>
<evidence type="ECO:0000256" key="10">
    <source>
        <dbReference type="ARBA" id="ARBA00074306"/>
    </source>
</evidence>
<dbReference type="PRINTS" id="PR00344">
    <property type="entry name" value="BCTRLSENSOR"/>
</dbReference>
<dbReference type="AlphaFoldDB" id="Q9KBB5"/>
<organism evidence="15 16">
    <name type="scientific">Halalkalibacterium halodurans (strain ATCC BAA-125 / DSM 18197 / FERM 7344 / JCM 9153 / C-125)</name>
    <name type="common">Bacillus halodurans</name>
    <dbReference type="NCBI Taxonomy" id="272558"/>
    <lineage>
        <taxon>Bacteria</taxon>
        <taxon>Bacillati</taxon>
        <taxon>Bacillota</taxon>
        <taxon>Bacilli</taxon>
        <taxon>Bacillales</taxon>
        <taxon>Bacillaceae</taxon>
        <taxon>Halalkalibacterium (ex Joshi et al. 2022)</taxon>
    </lineage>
</organism>
<evidence type="ECO:0000256" key="1">
    <source>
        <dbReference type="ARBA" id="ARBA00000085"/>
    </source>
</evidence>
<dbReference type="CDD" id="cd00082">
    <property type="entry name" value="HisKA"/>
    <property type="match status" value="1"/>
</dbReference>
<dbReference type="PANTHER" id="PTHR43547:SF2">
    <property type="entry name" value="HYBRID SIGNAL TRANSDUCTION HISTIDINE KINASE C"/>
    <property type="match status" value="1"/>
</dbReference>
<evidence type="ECO:0000313" key="15">
    <source>
        <dbReference type="EMBL" id="BAB05732.1"/>
    </source>
</evidence>
<dbReference type="SUPFAM" id="SSF47384">
    <property type="entry name" value="Homodimeric domain of signal transducing histidine kinase"/>
    <property type="match status" value="1"/>
</dbReference>
<keyword evidence="16" id="KW-1185">Reference proteome</keyword>
<keyword evidence="4 11" id="KW-0597">Phosphoprotein</keyword>
<evidence type="ECO:0000256" key="11">
    <source>
        <dbReference type="PROSITE-ProRule" id="PRU00169"/>
    </source>
</evidence>
<keyword evidence="12" id="KW-0812">Transmembrane</keyword>
<evidence type="ECO:0000259" key="14">
    <source>
        <dbReference type="PROSITE" id="PS50110"/>
    </source>
</evidence>
<dbReference type="PROSITE" id="PS50110">
    <property type="entry name" value="RESPONSE_REGULATORY"/>
    <property type="match status" value="1"/>
</dbReference>
<evidence type="ECO:0000256" key="8">
    <source>
        <dbReference type="ARBA" id="ARBA00022840"/>
    </source>
</evidence>
<dbReference type="InterPro" id="IPR005467">
    <property type="entry name" value="His_kinase_dom"/>
</dbReference>
<evidence type="ECO:0000256" key="3">
    <source>
        <dbReference type="ARBA" id="ARBA00012438"/>
    </source>
</evidence>
<feature type="transmembrane region" description="Helical" evidence="12">
    <location>
        <begin position="237"/>
        <end position="255"/>
    </location>
</feature>
<dbReference type="SMART" id="SM00448">
    <property type="entry name" value="REC"/>
    <property type="match status" value="1"/>
</dbReference>
<dbReference type="CDD" id="cd16922">
    <property type="entry name" value="HATPase_EvgS-ArcB-TorS-like"/>
    <property type="match status" value="1"/>
</dbReference>
<dbReference type="InterPro" id="IPR036097">
    <property type="entry name" value="HisK_dim/P_sf"/>
</dbReference>
<dbReference type="InterPro" id="IPR001789">
    <property type="entry name" value="Sig_transdc_resp-reg_receiver"/>
</dbReference>
<evidence type="ECO:0000256" key="2">
    <source>
        <dbReference type="ARBA" id="ARBA00006402"/>
    </source>
</evidence>
<protein>
    <recommendedName>
        <fullName evidence="10">Circadian input-output histidine kinase CikA</fullName>
        <ecNumber evidence="3">2.7.13.3</ecNumber>
    </recommendedName>
</protein>
<feature type="transmembrane region" description="Helical" evidence="12">
    <location>
        <begin position="87"/>
        <end position="109"/>
    </location>
</feature>
<dbReference type="Pfam" id="PF00072">
    <property type="entry name" value="Response_reg"/>
    <property type="match status" value="1"/>
</dbReference>
<dbReference type="InterPro" id="IPR036890">
    <property type="entry name" value="HATPase_C_sf"/>
</dbReference>
<dbReference type="KEGG" id="bha:BH2013"/>
<reference evidence="15 16" key="1">
    <citation type="journal article" date="2000" name="Nucleic Acids Res.">
        <title>Complete genome sequence of the alkaliphilic bacterium Bacillus halodurans and genomic sequence comparison with Bacillus subtilis.</title>
        <authorList>
            <person name="Takami H."/>
            <person name="Nakasone K."/>
            <person name="Takaki Y."/>
            <person name="Maeno G."/>
            <person name="Sasaki R."/>
            <person name="Masui N."/>
            <person name="Fuji F."/>
            <person name="Hirama C."/>
            <person name="Nakamura Y."/>
            <person name="Ogasawara N."/>
            <person name="Kuhara S."/>
            <person name="Horikoshi K."/>
        </authorList>
    </citation>
    <scope>NUCLEOTIDE SEQUENCE [LARGE SCALE GENOMIC DNA]</scope>
    <source>
        <strain evidence="16">ATCC BAA-125 / DSM 18197 / FERM 7344 / JCM 9153 / C-125</strain>
    </source>
</reference>
<keyword evidence="8" id="KW-0067">ATP-binding</keyword>
<feature type="transmembrane region" description="Helical" evidence="12">
    <location>
        <begin position="208"/>
        <end position="230"/>
    </location>
</feature>
<dbReference type="InterPro" id="IPR003661">
    <property type="entry name" value="HisK_dim/P_dom"/>
</dbReference>
<dbReference type="Gene3D" id="3.30.565.10">
    <property type="entry name" value="Histidine kinase-like ATPase, C-terminal domain"/>
    <property type="match status" value="2"/>
</dbReference>